<dbReference type="GO" id="GO:0005829">
    <property type="term" value="C:cytosol"/>
    <property type="evidence" value="ECO:0007669"/>
    <property type="project" value="TreeGrafter"/>
</dbReference>
<keyword evidence="2 4" id="KW-0456">Lyase</keyword>
<dbReference type="GO" id="GO:0046872">
    <property type="term" value="F:metal ion binding"/>
    <property type="evidence" value="ECO:0007669"/>
    <property type="project" value="UniProtKB-KW"/>
</dbReference>
<dbReference type="InterPro" id="IPR050197">
    <property type="entry name" value="Aldolase_class_II_sugar_metab"/>
</dbReference>
<evidence type="ECO:0000313" key="4">
    <source>
        <dbReference type="EMBL" id="OFV69039.1"/>
    </source>
</evidence>
<dbReference type="Gene3D" id="3.40.225.10">
    <property type="entry name" value="Class II aldolase/adducin N-terminal domain"/>
    <property type="match status" value="1"/>
</dbReference>
<dbReference type="SMART" id="SM01007">
    <property type="entry name" value="Aldolase_II"/>
    <property type="match status" value="1"/>
</dbReference>
<dbReference type="PANTHER" id="PTHR22789:SF0">
    <property type="entry name" value="3-OXO-TETRONATE 4-PHOSPHATE DECARBOXYLASE-RELATED"/>
    <property type="match status" value="1"/>
</dbReference>
<evidence type="ECO:0000256" key="2">
    <source>
        <dbReference type="ARBA" id="ARBA00023239"/>
    </source>
</evidence>
<evidence type="ECO:0000256" key="1">
    <source>
        <dbReference type="ARBA" id="ARBA00022723"/>
    </source>
</evidence>
<evidence type="ECO:0000313" key="5">
    <source>
        <dbReference type="Proteomes" id="UP000176244"/>
    </source>
</evidence>
<dbReference type="EC" id="4.1.2.17" evidence="4"/>
<dbReference type="SUPFAM" id="SSF53639">
    <property type="entry name" value="AraD/HMP-PK domain-like"/>
    <property type="match status" value="1"/>
</dbReference>
<dbReference type="RefSeq" id="WP_070372802.1">
    <property type="nucleotide sequence ID" value="NZ_JBCFAW010000001.1"/>
</dbReference>
<dbReference type="Pfam" id="PF00596">
    <property type="entry name" value="Aldolase_II"/>
    <property type="match status" value="1"/>
</dbReference>
<keyword evidence="1" id="KW-0479">Metal-binding</keyword>
<evidence type="ECO:0000259" key="3">
    <source>
        <dbReference type="SMART" id="SM01007"/>
    </source>
</evidence>
<dbReference type="NCBIfam" id="NF005302">
    <property type="entry name" value="PRK06833.1"/>
    <property type="match status" value="1"/>
</dbReference>
<dbReference type="OrthoDB" id="9794581at2"/>
<gene>
    <name evidence="4" type="primary">fucA</name>
    <name evidence="4" type="ORF">ACWI_35770</name>
</gene>
<protein>
    <submittedName>
        <fullName evidence="4">L-fuculose phosphate aldolase</fullName>
        <ecNumber evidence="4">4.1.2.17</ecNumber>
    </submittedName>
</protein>
<sequence length="225" mass="25118">MLLQKERQDVVKYCRKMITAGLTKGTGGNISILSRERGLMAVSPSGIDYFETTEGDVVVMDLDGNIVDGKRKPSSEYELHRIFYVRRDDIAAVVHTHSVYSTVLATLRQPLPASSYLVAYSGLDVRCADYASFGTRELAEKTFEAMQDRFAVLMANHGLLTGSKDILNAFNIAEQIEHCAEVYVKARAIGTPVILDEDEMARMVVKFGSFYGQKMSRDEPDEKDE</sequence>
<dbReference type="STRING" id="52694.ACWI_35770"/>
<dbReference type="PANTHER" id="PTHR22789">
    <property type="entry name" value="FUCULOSE PHOSPHATE ALDOLASE"/>
    <property type="match status" value="1"/>
</dbReference>
<organism evidence="4 5">
    <name type="scientific">Acetobacterium wieringae</name>
    <dbReference type="NCBI Taxonomy" id="52694"/>
    <lineage>
        <taxon>Bacteria</taxon>
        <taxon>Bacillati</taxon>
        <taxon>Bacillota</taxon>
        <taxon>Clostridia</taxon>
        <taxon>Eubacteriales</taxon>
        <taxon>Eubacteriaceae</taxon>
        <taxon>Acetobacterium</taxon>
    </lineage>
</organism>
<dbReference type="Proteomes" id="UP000176244">
    <property type="component" value="Unassembled WGS sequence"/>
</dbReference>
<reference evidence="4 5" key="1">
    <citation type="submission" date="2015-09" db="EMBL/GenBank/DDBJ databases">
        <title>Genome sequence of Acetobacterium wieringae DSM 1911.</title>
        <authorList>
            <person name="Poehlein A."/>
            <person name="Bengelsdorf F.R."/>
            <person name="Schiel-Bengelsdorf B."/>
            <person name="Duerre P."/>
            <person name="Daniel R."/>
        </authorList>
    </citation>
    <scope>NUCLEOTIDE SEQUENCE [LARGE SCALE GENOMIC DNA]</scope>
    <source>
        <strain evidence="4 5">DSM 1911</strain>
    </source>
</reference>
<dbReference type="InterPro" id="IPR001303">
    <property type="entry name" value="Aldolase_II/adducin_N"/>
</dbReference>
<dbReference type="GO" id="GO:0019323">
    <property type="term" value="P:pentose catabolic process"/>
    <property type="evidence" value="ECO:0007669"/>
    <property type="project" value="TreeGrafter"/>
</dbReference>
<accession>A0A1F2PCA0</accession>
<dbReference type="GO" id="GO:0008738">
    <property type="term" value="F:L-fuculose-phosphate aldolase activity"/>
    <property type="evidence" value="ECO:0007669"/>
    <property type="project" value="UniProtKB-EC"/>
</dbReference>
<dbReference type="InterPro" id="IPR036409">
    <property type="entry name" value="Aldolase_II/adducin_N_sf"/>
</dbReference>
<name>A0A1F2PCA0_9FIRM</name>
<comment type="caution">
    <text evidence="4">The sequence shown here is derived from an EMBL/GenBank/DDBJ whole genome shotgun (WGS) entry which is preliminary data.</text>
</comment>
<feature type="domain" description="Class II aldolase/adducin N-terminal" evidence="3">
    <location>
        <begin position="8"/>
        <end position="184"/>
    </location>
</feature>
<proteinExistence type="predicted"/>
<dbReference type="AlphaFoldDB" id="A0A1F2PCA0"/>
<dbReference type="EMBL" id="LKEU01000050">
    <property type="protein sequence ID" value="OFV69039.1"/>
    <property type="molecule type" value="Genomic_DNA"/>
</dbReference>